<sequence>MLDLVEHSKLSFVTAFSQNNWNELILTCACLAEKEADLATFKSKLARNGSITPVFDSS</sequence>
<name>A0A8X6PK36_NEPPI</name>
<reference evidence="1" key="1">
    <citation type="submission" date="2020-08" db="EMBL/GenBank/DDBJ databases">
        <title>Multicomponent nature underlies the extraordinary mechanical properties of spider dragline silk.</title>
        <authorList>
            <person name="Kono N."/>
            <person name="Nakamura H."/>
            <person name="Mori M."/>
            <person name="Yoshida Y."/>
            <person name="Ohtoshi R."/>
            <person name="Malay A.D."/>
            <person name="Moran D.A.P."/>
            <person name="Tomita M."/>
            <person name="Numata K."/>
            <person name="Arakawa K."/>
        </authorList>
    </citation>
    <scope>NUCLEOTIDE SEQUENCE</scope>
</reference>
<proteinExistence type="predicted"/>
<comment type="caution">
    <text evidence="1">The sequence shown here is derived from an EMBL/GenBank/DDBJ whole genome shotgun (WGS) entry which is preliminary data.</text>
</comment>
<keyword evidence="2" id="KW-1185">Reference proteome</keyword>
<evidence type="ECO:0000313" key="1">
    <source>
        <dbReference type="EMBL" id="GFT71562.1"/>
    </source>
</evidence>
<gene>
    <name evidence="1" type="ORF">NPIL_454931</name>
</gene>
<protein>
    <submittedName>
        <fullName evidence="1">Uncharacterized protein</fullName>
    </submittedName>
</protein>
<dbReference type="EMBL" id="BMAW01021131">
    <property type="protein sequence ID" value="GFT71562.1"/>
    <property type="molecule type" value="Genomic_DNA"/>
</dbReference>
<evidence type="ECO:0000313" key="2">
    <source>
        <dbReference type="Proteomes" id="UP000887013"/>
    </source>
</evidence>
<dbReference type="AlphaFoldDB" id="A0A8X6PK36"/>
<organism evidence="1 2">
    <name type="scientific">Nephila pilipes</name>
    <name type="common">Giant wood spider</name>
    <name type="synonym">Nephila maculata</name>
    <dbReference type="NCBI Taxonomy" id="299642"/>
    <lineage>
        <taxon>Eukaryota</taxon>
        <taxon>Metazoa</taxon>
        <taxon>Ecdysozoa</taxon>
        <taxon>Arthropoda</taxon>
        <taxon>Chelicerata</taxon>
        <taxon>Arachnida</taxon>
        <taxon>Araneae</taxon>
        <taxon>Araneomorphae</taxon>
        <taxon>Entelegynae</taxon>
        <taxon>Araneoidea</taxon>
        <taxon>Nephilidae</taxon>
        <taxon>Nephila</taxon>
    </lineage>
</organism>
<feature type="non-terminal residue" evidence="1">
    <location>
        <position position="1"/>
    </location>
</feature>
<dbReference type="Proteomes" id="UP000887013">
    <property type="component" value="Unassembled WGS sequence"/>
</dbReference>
<accession>A0A8X6PK36</accession>